<evidence type="ECO:0000313" key="2">
    <source>
        <dbReference type="EMBL" id="PWI72135.1"/>
    </source>
</evidence>
<dbReference type="AlphaFoldDB" id="A0A2U3ECB0"/>
<organism evidence="2 3">
    <name type="scientific">Purpureocillium lilacinum</name>
    <name type="common">Paecilomyces lilacinus</name>
    <dbReference type="NCBI Taxonomy" id="33203"/>
    <lineage>
        <taxon>Eukaryota</taxon>
        <taxon>Fungi</taxon>
        <taxon>Dikarya</taxon>
        <taxon>Ascomycota</taxon>
        <taxon>Pezizomycotina</taxon>
        <taxon>Sordariomycetes</taxon>
        <taxon>Hypocreomycetidae</taxon>
        <taxon>Hypocreales</taxon>
        <taxon>Ophiocordycipitaceae</taxon>
        <taxon>Purpureocillium</taxon>
    </lineage>
</organism>
<proteinExistence type="predicted"/>
<evidence type="ECO:0000256" key="1">
    <source>
        <dbReference type="SAM" id="MobiDB-lite"/>
    </source>
</evidence>
<dbReference type="Proteomes" id="UP000245956">
    <property type="component" value="Unassembled WGS sequence"/>
</dbReference>
<protein>
    <submittedName>
        <fullName evidence="2">Uncharacterized protein</fullName>
    </submittedName>
</protein>
<dbReference type="EMBL" id="LCWV01000006">
    <property type="protein sequence ID" value="PWI72135.1"/>
    <property type="molecule type" value="Genomic_DNA"/>
</dbReference>
<name>A0A2U3ECB0_PURLI</name>
<accession>A0A2U3ECB0</accession>
<feature type="region of interest" description="Disordered" evidence="1">
    <location>
        <begin position="1"/>
        <end position="23"/>
    </location>
</feature>
<feature type="region of interest" description="Disordered" evidence="1">
    <location>
        <begin position="76"/>
        <end position="114"/>
    </location>
</feature>
<sequence length="114" mass="11813">MRLNADLGDAQEEKSPPPNAPQVLSVLARTPRLTLGGAALRNANARGGRSVRLQQCSPPQRRPALASVCVRVAGEPNHVRRPSSAARADGSPQDEAAGSLSNEALVSAVAEDEG</sequence>
<comment type="caution">
    <text evidence="2">The sequence shown here is derived from an EMBL/GenBank/DDBJ whole genome shotgun (WGS) entry which is preliminary data.</text>
</comment>
<evidence type="ECO:0000313" key="3">
    <source>
        <dbReference type="Proteomes" id="UP000245956"/>
    </source>
</evidence>
<reference evidence="2 3" key="1">
    <citation type="journal article" date="2016" name="Front. Microbiol.">
        <title>Genome and transcriptome sequences reveal the specific parasitism of the nematophagous Purpureocillium lilacinum 36-1.</title>
        <authorList>
            <person name="Xie J."/>
            <person name="Li S."/>
            <person name="Mo C."/>
            <person name="Xiao X."/>
            <person name="Peng D."/>
            <person name="Wang G."/>
            <person name="Xiao Y."/>
        </authorList>
    </citation>
    <scope>NUCLEOTIDE SEQUENCE [LARGE SCALE GENOMIC DNA]</scope>
    <source>
        <strain evidence="2 3">36-1</strain>
    </source>
</reference>
<gene>
    <name evidence="2" type="ORF">PCL_10758</name>
</gene>